<reference evidence="3 4" key="1">
    <citation type="journal article" date="2023" name="Hortic Res">
        <title>Pangenome of water caltrop reveals structural variations and asymmetric subgenome divergence after allopolyploidization.</title>
        <authorList>
            <person name="Zhang X."/>
            <person name="Chen Y."/>
            <person name="Wang L."/>
            <person name="Yuan Y."/>
            <person name="Fang M."/>
            <person name="Shi L."/>
            <person name="Lu R."/>
            <person name="Comes H.P."/>
            <person name="Ma Y."/>
            <person name="Chen Y."/>
            <person name="Huang G."/>
            <person name="Zhou Y."/>
            <person name="Zheng Z."/>
            <person name="Qiu Y."/>
        </authorList>
    </citation>
    <scope>NUCLEOTIDE SEQUENCE [LARGE SCALE GENOMIC DNA]</scope>
    <source>
        <strain evidence="3">F231</strain>
    </source>
</reference>
<feature type="compositionally biased region" description="Polar residues" evidence="2">
    <location>
        <begin position="485"/>
        <end position="503"/>
    </location>
</feature>
<dbReference type="InterPro" id="IPR042277">
    <property type="entry name" value="IST1-like"/>
</dbReference>
<evidence type="ECO:0000313" key="4">
    <source>
        <dbReference type="Proteomes" id="UP001346149"/>
    </source>
</evidence>
<feature type="compositionally biased region" description="Polar residues" evidence="2">
    <location>
        <begin position="671"/>
        <end position="692"/>
    </location>
</feature>
<feature type="compositionally biased region" description="Polar residues" evidence="2">
    <location>
        <begin position="796"/>
        <end position="815"/>
    </location>
</feature>
<feature type="region of interest" description="Disordered" evidence="2">
    <location>
        <begin position="416"/>
        <end position="450"/>
    </location>
</feature>
<sequence length="903" mass="100076">MVPDRDDNTKMLQRSYKPAKCKTALKMVVSRTKFLKKRKEVVVKQLRRDLAQLLDSGQVHTARIQVEHVDREEKMMAACELIEIFCELIAIHLPMIESQKNCPVDMKEAVSSVIFAAPRCLDIPELADVGKHFTAKYGKEFASAAIELCPDCGVNRNLVEKLSVKAPDGPTILKILTAIAEEHDVKWDPKSFADKYPNPQEELLNESKSLDIASKVHVESTIAQVPYYDNASSNAHIHPQYEEQGVPMDHHCSNLRSSFSPQRVVYAHVDASAAPSSNMKDSESGNKWVIYGNLYPEDQNHNFLNQKNWNLEFKDATSAALAAAESAERATMAARAAVELYSHEELMIQYSTQSHNSSANALRGEMPSFDSKAFARGQVSNNLELRSSRSQNEAVDAREQHDFMVNAERLYGDCYKSRNRSSNSTNIVSSSVSSKGDNPLSRHQDQMSNESVQSYGALIHRVQTSMTEEEDEEDVDLSPLDTPVAQRSHQSEIGSLPSGSQRASGGACSNRGSFGINRSYRNLHGSEDVAISNEFNMGRFSQNFEVEPSDETQDVLRDEKASNLVNGPSPGSFDEASGPTPSGSEDDPEDFDRDRSDVLSSTTEIQKRMSRRGAFPYHLDPHHHGMGSVESKKTISGDSLSSYEIEQNEDFKEEVPSQVWGNMISYGDGLSGSTKGNALKTDMTSRLKPSTSPHEEETQKPSELYSRRSYNVGKSAVESAYTSKESETLKRRMDIRPSLRSSHSTEKGTGSDRDALDDTHSSSGLPLSREAIEQLKSQPTKFSSRGTHTDQRTKDGTNSSLSSFGTEANGSTQTEGAVMDNRRISDQLHPAKEKAMEKPNSEHSKSSEGPSDYPQTSCSSSTSQPAKLDPGDTLKVRPRHVHPKLPEYDVIITQMELLRSRQS</sequence>
<name>A0AAN7KIL8_TRANT</name>
<dbReference type="Proteomes" id="UP001346149">
    <property type="component" value="Unassembled WGS sequence"/>
</dbReference>
<protein>
    <recommendedName>
        <fullName evidence="5">IST1-like protein</fullName>
    </recommendedName>
</protein>
<feature type="compositionally biased region" description="Polar residues" evidence="2">
    <location>
        <begin position="636"/>
        <end position="645"/>
    </location>
</feature>
<feature type="compositionally biased region" description="Basic and acidic residues" evidence="2">
    <location>
        <begin position="820"/>
        <end position="846"/>
    </location>
</feature>
<feature type="region of interest" description="Disordered" evidence="2">
    <location>
        <begin position="483"/>
        <end position="515"/>
    </location>
</feature>
<dbReference type="PANTHER" id="PTHR12161:SF13">
    <property type="entry name" value="REGULATOR OF VPS4 ACTIVITY IN THE MVB PATHWAY PROTEIN"/>
    <property type="match status" value="1"/>
</dbReference>
<feature type="compositionally biased region" description="Basic and acidic residues" evidence="2">
    <location>
        <begin position="724"/>
        <end position="760"/>
    </location>
</feature>
<feature type="compositionally biased region" description="Polar residues" evidence="2">
    <location>
        <begin position="775"/>
        <end position="786"/>
    </location>
</feature>
<dbReference type="GO" id="GO:0015031">
    <property type="term" value="P:protein transport"/>
    <property type="evidence" value="ECO:0007669"/>
    <property type="project" value="InterPro"/>
</dbReference>
<feature type="compositionally biased region" description="Low complexity" evidence="2">
    <location>
        <begin position="420"/>
        <end position="434"/>
    </location>
</feature>
<dbReference type="FunFam" id="1.20.1260.60:FF:000003">
    <property type="entry name" value="IST1-like protein isoform A"/>
    <property type="match status" value="1"/>
</dbReference>
<feature type="region of interest" description="Disordered" evidence="2">
    <location>
        <begin position="562"/>
        <end position="884"/>
    </location>
</feature>
<organism evidence="3 4">
    <name type="scientific">Trapa natans</name>
    <name type="common">Water chestnut</name>
    <dbReference type="NCBI Taxonomy" id="22666"/>
    <lineage>
        <taxon>Eukaryota</taxon>
        <taxon>Viridiplantae</taxon>
        <taxon>Streptophyta</taxon>
        <taxon>Embryophyta</taxon>
        <taxon>Tracheophyta</taxon>
        <taxon>Spermatophyta</taxon>
        <taxon>Magnoliopsida</taxon>
        <taxon>eudicotyledons</taxon>
        <taxon>Gunneridae</taxon>
        <taxon>Pentapetalae</taxon>
        <taxon>rosids</taxon>
        <taxon>malvids</taxon>
        <taxon>Myrtales</taxon>
        <taxon>Lythraceae</taxon>
        <taxon>Trapa</taxon>
    </lineage>
</organism>
<dbReference type="InterPro" id="IPR005061">
    <property type="entry name" value="Ist1"/>
</dbReference>
<accession>A0AAN7KIL8</accession>
<evidence type="ECO:0000256" key="2">
    <source>
        <dbReference type="SAM" id="MobiDB-lite"/>
    </source>
</evidence>
<gene>
    <name evidence="3" type="ORF">SAY86_026473</name>
</gene>
<dbReference type="Pfam" id="PF03398">
    <property type="entry name" value="Ist1"/>
    <property type="match status" value="1"/>
</dbReference>
<evidence type="ECO:0000256" key="1">
    <source>
        <dbReference type="ARBA" id="ARBA00005536"/>
    </source>
</evidence>
<feature type="compositionally biased region" description="Low complexity" evidence="2">
    <location>
        <begin position="854"/>
        <end position="865"/>
    </location>
</feature>
<comment type="similarity">
    <text evidence="1">Belongs to the IST1 family.</text>
</comment>
<comment type="caution">
    <text evidence="3">The sequence shown here is derived from an EMBL/GenBank/DDBJ whole genome shotgun (WGS) entry which is preliminary data.</text>
</comment>
<dbReference type="Gene3D" id="1.20.1260.60">
    <property type="entry name" value="Vacuolar protein sorting-associated protein Ist1"/>
    <property type="match status" value="1"/>
</dbReference>
<proteinExistence type="inferred from homology"/>
<keyword evidence="4" id="KW-1185">Reference proteome</keyword>
<evidence type="ECO:0000313" key="3">
    <source>
        <dbReference type="EMBL" id="KAK4765383.1"/>
    </source>
</evidence>
<dbReference type="PANTHER" id="PTHR12161">
    <property type="entry name" value="IST1 FAMILY MEMBER"/>
    <property type="match status" value="1"/>
</dbReference>
<dbReference type="AlphaFoldDB" id="A0AAN7KIL8"/>
<evidence type="ECO:0008006" key="5">
    <source>
        <dbReference type="Google" id="ProtNLM"/>
    </source>
</evidence>
<dbReference type="EMBL" id="JAXQNO010000023">
    <property type="protein sequence ID" value="KAK4765383.1"/>
    <property type="molecule type" value="Genomic_DNA"/>
</dbReference>